<dbReference type="NCBIfam" id="NF005744">
    <property type="entry name" value="PRK07568.1"/>
    <property type="match status" value="1"/>
</dbReference>
<evidence type="ECO:0000256" key="1">
    <source>
        <dbReference type="ARBA" id="ARBA00001933"/>
    </source>
</evidence>
<dbReference type="Pfam" id="PF00155">
    <property type="entry name" value="Aminotran_1_2"/>
    <property type="match status" value="1"/>
</dbReference>
<dbReference type="PANTHER" id="PTHR46383:SF2">
    <property type="entry name" value="AMINOTRANSFERASE"/>
    <property type="match status" value="1"/>
</dbReference>
<dbReference type="GO" id="GO:0008483">
    <property type="term" value="F:transaminase activity"/>
    <property type="evidence" value="ECO:0007669"/>
    <property type="project" value="UniProtKB-KW"/>
</dbReference>
<organism evidence="8 9">
    <name type="scientific">Candidatus Clostridium eludens</name>
    <dbReference type="NCBI Taxonomy" id="3381663"/>
    <lineage>
        <taxon>Bacteria</taxon>
        <taxon>Bacillati</taxon>
        <taxon>Bacillota</taxon>
        <taxon>Clostridia</taxon>
        <taxon>Eubacteriales</taxon>
        <taxon>Clostridiaceae</taxon>
        <taxon>Clostridium</taxon>
    </lineage>
</organism>
<keyword evidence="4 6" id="KW-0808">Transferase</keyword>
<dbReference type="PRINTS" id="PR00753">
    <property type="entry name" value="ACCSYNTHASE"/>
</dbReference>
<reference evidence="8 9" key="1">
    <citation type="submission" date="2024-11" db="EMBL/GenBank/DDBJ databases">
        <authorList>
            <person name="Heng Y.C."/>
            <person name="Lim A.C.H."/>
            <person name="Lee J.K.Y."/>
            <person name="Kittelmann S."/>
        </authorList>
    </citation>
    <scope>NUCLEOTIDE SEQUENCE [LARGE SCALE GENOMIC DNA]</scope>
    <source>
        <strain evidence="8 9">WILCCON 0269</strain>
    </source>
</reference>
<dbReference type="InterPro" id="IPR015422">
    <property type="entry name" value="PyrdxlP-dep_Trfase_small"/>
</dbReference>
<feature type="domain" description="Aminotransferase class I/classII large" evidence="7">
    <location>
        <begin position="32"/>
        <end position="380"/>
    </location>
</feature>
<comment type="caution">
    <text evidence="8">The sequence shown here is derived from an EMBL/GenBank/DDBJ whole genome shotgun (WGS) entry which is preliminary data.</text>
</comment>
<evidence type="ECO:0000256" key="5">
    <source>
        <dbReference type="ARBA" id="ARBA00022898"/>
    </source>
</evidence>
<dbReference type="InterPro" id="IPR004839">
    <property type="entry name" value="Aminotransferase_I/II_large"/>
</dbReference>
<dbReference type="PANTHER" id="PTHR46383">
    <property type="entry name" value="ASPARTATE AMINOTRANSFERASE"/>
    <property type="match status" value="1"/>
</dbReference>
<keyword evidence="9" id="KW-1185">Reference proteome</keyword>
<dbReference type="SUPFAM" id="SSF53383">
    <property type="entry name" value="PLP-dependent transferases"/>
    <property type="match status" value="1"/>
</dbReference>
<dbReference type="Gene3D" id="3.40.640.10">
    <property type="entry name" value="Type I PLP-dependent aspartate aminotransferase-like (Major domain)"/>
    <property type="match status" value="1"/>
</dbReference>
<dbReference type="CDD" id="cd00609">
    <property type="entry name" value="AAT_like"/>
    <property type="match status" value="1"/>
</dbReference>
<comment type="cofactor">
    <cofactor evidence="1 6">
        <name>pyridoxal 5'-phosphate</name>
        <dbReference type="ChEBI" id="CHEBI:597326"/>
    </cofactor>
</comment>
<name>A0ABW8SKU5_9CLOT</name>
<evidence type="ECO:0000313" key="8">
    <source>
        <dbReference type="EMBL" id="MFL0196391.1"/>
    </source>
</evidence>
<evidence type="ECO:0000256" key="2">
    <source>
        <dbReference type="ARBA" id="ARBA00007441"/>
    </source>
</evidence>
<accession>A0ABW8SKU5</accession>
<keyword evidence="3 6" id="KW-0032">Aminotransferase</keyword>
<gene>
    <name evidence="8" type="ORF">ACJDU8_12620</name>
</gene>
<protein>
    <recommendedName>
        <fullName evidence="6">Aminotransferase</fullName>
        <ecNumber evidence="6">2.6.1.-</ecNumber>
    </recommendedName>
</protein>
<dbReference type="EMBL" id="JBJHZX010000017">
    <property type="protein sequence ID" value="MFL0196391.1"/>
    <property type="molecule type" value="Genomic_DNA"/>
</dbReference>
<evidence type="ECO:0000259" key="7">
    <source>
        <dbReference type="Pfam" id="PF00155"/>
    </source>
</evidence>
<dbReference type="PROSITE" id="PS00105">
    <property type="entry name" value="AA_TRANSFER_CLASS_1"/>
    <property type="match status" value="1"/>
</dbReference>
<dbReference type="RefSeq" id="WP_406792500.1">
    <property type="nucleotide sequence ID" value="NZ_JBJHZX010000017.1"/>
</dbReference>
<evidence type="ECO:0000256" key="4">
    <source>
        <dbReference type="ARBA" id="ARBA00022679"/>
    </source>
</evidence>
<keyword evidence="5" id="KW-0663">Pyridoxal phosphate</keyword>
<evidence type="ECO:0000256" key="6">
    <source>
        <dbReference type="RuleBase" id="RU000481"/>
    </source>
</evidence>
<dbReference type="Gene3D" id="3.90.1150.10">
    <property type="entry name" value="Aspartate Aminotransferase, domain 1"/>
    <property type="match status" value="1"/>
</dbReference>
<evidence type="ECO:0000313" key="9">
    <source>
        <dbReference type="Proteomes" id="UP001623660"/>
    </source>
</evidence>
<dbReference type="InterPro" id="IPR004838">
    <property type="entry name" value="NHTrfase_class1_PyrdxlP-BS"/>
</dbReference>
<comment type="similarity">
    <text evidence="2 6">Belongs to the class-I pyridoxal-phosphate-dependent aminotransferase family.</text>
</comment>
<dbReference type="InterPro" id="IPR050596">
    <property type="entry name" value="AspAT/PAT-like"/>
</dbReference>
<dbReference type="InterPro" id="IPR015421">
    <property type="entry name" value="PyrdxlP-dep_Trfase_major"/>
</dbReference>
<sequence length="398" mass="44938">MKLSNRILNMQFSPIRKLAPYAAEAKKKGMKVYHLNIGQPDVLTPDTFFKAIENFKENVLQYTDSQGMDALQESFIEYYKKWGTEFTKKELVITNGGSEAILLTFMTICDPGDEIISPEPFYTNYNGFAEAASAKMVPYLTKAEDGFHLPDKKLIESKITHKTKALMISNPGNPTGTVYTAEELRMLADIVKEHDLYLIADEVYREFVYDGLKYTSTLTLKDIADRVIIVDSISKRYSACGARIGLVASKNQEFMHNIMKLCQTRLCVPTVEQVGAAALKDTPDSYFTETRKEYEKRRNILMEGLEKIPGVICQKPSGAFYIVAKLPISDAEDFAKFLLTDFNKDGKTVMVAPADGFYATKGFGKDEIRISYCINCDDLKDAMNLLKIALEEYKKVKN</sequence>
<dbReference type="Proteomes" id="UP001623660">
    <property type="component" value="Unassembled WGS sequence"/>
</dbReference>
<evidence type="ECO:0000256" key="3">
    <source>
        <dbReference type="ARBA" id="ARBA00022576"/>
    </source>
</evidence>
<dbReference type="EC" id="2.6.1.-" evidence="6"/>
<dbReference type="InterPro" id="IPR015424">
    <property type="entry name" value="PyrdxlP-dep_Trfase"/>
</dbReference>
<proteinExistence type="inferred from homology"/>